<dbReference type="EMBL" id="JACRTJ010000011">
    <property type="protein sequence ID" value="MBC8598483.1"/>
    <property type="molecule type" value="Genomic_DNA"/>
</dbReference>
<evidence type="ECO:0000313" key="3">
    <source>
        <dbReference type="Proteomes" id="UP000647491"/>
    </source>
</evidence>
<dbReference type="Gene3D" id="3.20.20.140">
    <property type="entry name" value="Metal-dependent hydrolases"/>
    <property type="match status" value="1"/>
</dbReference>
<dbReference type="SUPFAM" id="SSF51338">
    <property type="entry name" value="Composite domain of metallo-dependent hydrolases"/>
    <property type="match status" value="1"/>
</dbReference>
<evidence type="ECO:0000259" key="1">
    <source>
        <dbReference type="Pfam" id="PF01979"/>
    </source>
</evidence>
<dbReference type="Gene3D" id="2.30.40.10">
    <property type="entry name" value="Urease, subunit C, domain 1"/>
    <property type="match status" value="1"/>
</dbReference>
<comment type="caution">
    <text evidence="2">The sequence shown here is derived from an EMBL/GenBank/DDBJ whole genome shotgun (WGS) entry which is preliminary data.</text>
</comment>
<dbReference type="PANTHER" id="PTHR43135">
    <property type="entry name" value="ALPHA-D-RIBOSE 1-METHYLPHOSPHONATE 5-TRIPHOSPHATE DIPHOSPHATASE"/>
    <property type="match status" value="1"/>
</dbReference>
<feature type="domain" description="Amidohydrolase-related" evidence="1">
    <location>
        <begin position="51"/>
        <end position="362"/>
    </location>
</feature>
<dbReference type="SUPFAM" id="SSF51556">
    <property type="entry name" value="Metallo-dependent hydrolases"/>
    <property type="match status" value="1"/>
</dbReference>
<dbReference type="PANTHER" id="PTHR43135:SF3">
    <property type="entry name" value="ALPHA-D-RIBOSE 1-METHYLPHOSPHONATE 5-TRIPHOSPHATE DIPHOSPHATASE"/>
    <property type="match status" value="1"/>
</dbReference>
<keyword evidence="3" id="KW-1185">Reference proteome</keyword>
<dbReference type="InterPro" id="IPR006680">
    <property type="entry name" value="Amidohydro-rel"/>
</dbReference>
<dbReference type="InterPro" id="IPR051781">
    <property type="entry name" value="Metallo-dep_Hydrolase"/>
</dbReference>
<dbReference type="InterPro" id="IPR032466">
    <property type="entry name" value="Metal_Hydrolase"/>
</dbReference>
<dbReference type="InterPro" id="IPR011059">
    <property type="entry name" value="Metal-dep_hydrolase_composite"/>
</dbReference>
<dbReference type="RefSeq" id="WP_262427091.1">
    <property type="nucleotide sequence ID" value="NZ_JACRTJ010000011.1"/>
</dbReference>
<gene>
    <name evidence="2" type="ORF">H8708_04430</name>
</gene>
<name>A0ABR7NR68_9FIRM</name>
<proteinExistence type="predicted"/>
<reference evidence="2 3" key="1">
    <citation type="submission" date="2020-08" db="EMBL/GenBank/DDBJ databases">
        <title>Genome public.</title>
        <authorList>
            <person name="Liu C."/>
            <person name="Sun Q."/>
        </authorList>
    </citation>
    <scope>NUCLEOTIDE SEQUENCE [LARGE SCALE GENOMIC DNA]</scope>
    <source>
        <strain evidence="2 3">BX10</strain>
    </source>
</reference>
<dbReference type="Proteomes" id="UP000647491">
    <property type="component" value="Unassembled WGS sequence"/>
</dbReference>
<sequence>MLLIKNGNLITMAGMYEQTGDILIDDGKIVKVGQVGEVPEDCQIIDAAGRTVTPGLVDPHCHAGLWGTACREEMDGNEYTEPVLPGLRGLDAINPEDATFDAALRQGITTVVTGPGSSNIVGGTFLAIKTAGEDMESRVICPELAMKMALGENPKMTFGNRGKAPRTRMMSAALMREELFKAKEYYENYKLHGQEPDFPFDFHLHSLMRVFEGMRVKIHAHQADDIQTAVRVANEFGLHYSIEHCTEGWMIPEFLKKNNAECLLGPTVGGKSKIECQNRSYEAGRILEEAGVTFALITDAPFVPIEDQLLQVILYVKNGMSREMGIRSVTLNAAKITDIDSRVGSIEPGKDADIVIWDVEPLDTMYQAGIVLIDGKIAYERKAGERNVDYQKL</sequence>
<dbReference type="CDD" id="cd01309">
    <property type="entry name" value="Met_dep_hydrolase_C"/>
    <property type="match status" value="1"/>
</dbReference>
<protein>
    <submittedName>
        <fullName evidence="2">Amidohydrolase</fullName>
    </submittedName>
</protein>
<evidence type="ECO:0000313" key="2">
    <source>
        <dbReference type="EMBL" id="MBC8598483.1"/>
    </source>
</evidence>
<accession>A0ABR7NR68</accession>
<organism evidence="2 3">
    <name type="scientific">Enterocloster hominis</name>
    <name type="common">ex Liu et al. 2021</name>
    <dbReference type="NCBI Taxonomy" id="2763663"/>
    <lineage>
        <taxon>Bacteria</taxon>
        <taxon>Bacillati</taxon>
        <taxon>Bacillota</taxon>
        <taxon>Clostridia</taxon>
        <taxon>Lachnospirales</taxon>
        <taxon>Lachnospiraceae</taxon>
        <taxon>Enterocloster</taxon>
    </lineage>
</organism>
<dbReference type="Pfam" id="PF01979">
    <property type="entry name" value="Amidohydro_1"/>
    <property type="match status" value="1"/>
</dbReference>